<keyword evidence="2" id="KW-1185">Reference proteome</keyword>
<dbReference type="EMBL" id="CP018911">
    <property type="protein sequence ID" value="AZU05350.1"/>
    <property type="molecule type" value="Genomic_DNA"/>
</dbReference>
<evidence type="ECO:0000313" key="1">
    <source>
        <dbReference type="EMBL" id="AZU05350.1"/>
    </source>
</evidence>
<dbReference type="AlphaFoldDB" id="A0A3T0EDI6"/>
<dbReference type="PROSITE" id="PS51257">
    <property type="entry name" value="PROKAR_LIPOPROTEIN"/>
    <property type="match status" value="1"/>
</dbReference>
<sequence>MSVLRLLPLLCVPVLLLAACGDRRDDREPPATRVTSGDAAEAARILGLEEPGRADWESREFANGIFRFENFTLLLAQVETEGGEDAEDTLVESRLNAEIMEIAAPRLEEDVVRFDRLTLENAVLTDLEGGETRFERLVIDRPGPALSRSIAASFTGDTEDLPDLTGNLAAYSFREMSLAGLSVSLPEGDGTLQAADVTLRGLDEAGLELARIESISFDGPATRFEIESAQMDAVGARFLASLFDDEAASLLQTAISGNPADYYRSLSVTGLSGVASGVVYEMDSFSAEVTPEGERLRTLASMPALRLSAERGSDPGEHVRNVLGFLGYEEVVLRFETDTIYDPVTDTLQTQNNNRFVWEDGLTLSAQQQISGVQAYGDAVAAARDSGVSDPEALAAMERLLRLHQLEIRLEDQSLLDRSFSAYALMNGVTPAQMRVQASALIGLGLSALPAEIPRPFINAIARPLSDFVRDGGTLVIRLDPPEPVPLTALVSPSGEFDIDRLGLAVDVERPGQD</sequence>
<evidence type="ECO:0000313" key="2">
    <source>
        <dbReference type="Proteomes" id="UP000286954"/>
    </source>
</evidence>
<protein>
    <submittedName>
        <fullName evidence="1">Uncharacterized protein</fullName>
    </submittedName>
</protein>
<name>A0A3T0EDI6_9PROT</name>
<gene>
    <name evidence="1" type="ORF">X907_2842</name>
</gene>
<reference evidence="1 2" key="1">
    <citation type="submission" date="2016-12" db="EMBL/GenBank/DDBJ databases">
        <title>The genome of dimorphic prosthecate Glycocaulis alkaliphilus 6b-8t, isolated from crude oil dictates its adaptability in petroleum environments.</title>
        <authorList>
            <person name="Wu X.-L."/>
            <person name="Geng S."/>
        </authorList>
    </citation>
    <scope>NUCLEOTIDE SEQUENCE [LARGE SCALE GENOMIC DNA]</scope>
    <source>
        <strain evidence="1 2">6B-8</strain>
    </source>
</reference>
<dbReference type="KEGG" id="gak:X907_2842"/>
<organism evidence="1 2">
    <name type="scientific">Glycocaulis alkaliphilus</name>
    <dbReference type="NCBI Taxonomy" id="1434191"/>
    <lineage>
        <taxon>Bacteria</taxon>
        <taxon>Pseudomonadati</taxon>
        <taxon>Pseudomonadota</taxon>
        <taxon>Alphaproteobacteria</taxon>
        <taxon>Maricaulales</taxon>
        <taxon>Maricaulaceae</taxon>
        <taxon>Glycocaulis</taxon>
    </lineage>
</organism>
<accession>A0A3T0EDI6</accession>
<dbReference type="OrthoDB" id="7627464at2"/>
<dbReference type="RefSeq" id="WP_127569057.1">
    <property type="nucleotide sequence ID" value="NZ_BMFB01000004.1"/>
</dbReference>
<proteinExistence type="predicted"/>
<dbReference type="Proteomes" id="UP000286954">
    <property type="component" value="Chromosome"/>
</dbReference>